<dbReference type="Proteomes" id="UP000076584">
    <property type="component" value="Unassembled WGS sequence"/>
</dbReference>
<evidence type="ECO:0000256" key="1">
    <source>
        <dbReference type="SAM" id="MobiDB-lite"/>
    </source>
</evidence>
<dbReference type="AlphaFoldDB" id="A0A166M2V5"/>
<accession>A0A166M2V5</accession>
<evidence type="ECO:0000313" key="2">
    <source>
        <dbReference type="EMBL" id="KZL64218.1"/>
    </source>
</evidence>
<reference evidence="2 3" key="1">
    <citation type="submission" date="2015-06" db="EMBL/GenBank/DDBJ databases">
        <title>Survival trade-offs in plant roots during colonization by closely related pathogenic and mutualistic fungi.</title>
        <authorList>
            <person name="Hacquard S."/>
            <person name="Kracher B."/>
            <person name="Hiruma K."/>
            <person name="Weinman A."/>
            <person name="Muench P."/>
            <person name="Garrido Oter R."/>
            <person name="Ver Loren van Themaat E."/>
            <person name="Dallerey J.-F."/>
            <person name="Damm U."/>
            <person name="Henrissat B."/>
            <person name="Lespinet O."/>
            <person name="Thon M."/>
            <person name="Kemen E."/>
            <person name="McHardy A.C."/>
            <person name="Schulze-Lefert P."/>
            <person name="O'Connell R.J."/>
        </authorList>
    </citation>
    <scope>NUCLEOTIDE SEQUENCE [LARGE SCALE GENOMIC DNA]</scope>
    <source>
        <strain evidence="2 3">MAFF 238704</strain>
    </source>
</reference>
<evidence type="ECO:0000313" key="3">
    <source>
        <dbReference type="Proteomes" id="UP000076584"/>
    </source>
</evidence>
<sequence length="276" mass="29904">MATSPHEAAPAATSVSERLESRSAAGTTAASSPPSDTEPEPGAIEADPVIGNDELSEAETGSVRTASTASLSESITEYRRVLGRTSTQKTDYWGPNDEKQNEGLELAKFSILELVLVYGPSFEHLKPGGYVEVKETDIEDHSQSLGDDLPEDHIYRRWVKIMFEAIAMFGKTLRQTRDHGITSGLRNAGFIDIGEKSWPIPVGNWPADSKLKEFGVVNLEYIDQSLGGFGVLLLKHAMGWEVVLGDSCSYITVVALQPGLLTTVAMYRSTKSISAV</sequence>
<gene>
    <name evidence="2" type="ORF">CI238_00615</name>
</gene>
<dbReference type="STRING" id="1573173.A0A166M2V5"/>
<organism evidence="2 3">
    <name type="scientific">Colletotrichum incanum</name>
    <name type="common">Soybean anthracnose fungus</name>
    <dbReference type="NCBI Taxonomy" id="1573173"/>
    <lineage>
        <taxon>Eukaryota</taxon>
        <taxon>Fungi</taxon>
        <taxon>Dikarya</taxon>
        <taxon>Ascomycota</taxon>
        <taxon>Pezizomycotina</taxon>
        <taxon>Sordariomycetes</taxon>
        <taxon>Hypocreomycetidae</taxon>
        <taxon>Glomerellales</taxon>
        <taxon>Glomerellaceae</taxon>
        <taxon>Colletotrichum</taxon>
        <taxon>Colletotrichum spaethianum species complex</taxon>
    </lineage>
</organism>
<feature type="region of interest" description="Disordered" evidence="1">
    <location>
        <begin position="1"/>
        <end position="70"/>
    </location>
</feature>
<keyword evidence="3" id="KW-1185">Reference proteome</keyword>
<proteinExistence type="predicted"/>
<dbReference type="EMBL" id="LFIW01002706">
    <property type="protein sequence ID" value="KZL64218.1"/>
    <property type="molecule type" value="Genomic_DNA"/>
</dbReference>
<name>A0A166M2V5_COLIC</name>
<protein>
    <submittedName>
        <fullName evidence="2">Sam dependent</fullName>
    </submittedName>
</protein>
<comment type="caution">
    <text evidence="2">The sequence shown here is derived from an EMBL/GenBank/DDBJ whole genome shotgun (WGS) entry which is preliminary data.</text>
</comment>
<feature type="compositionally biased region" description="Low complexity" evidence="1">
    <location>
        <begin position="23"/>
        <end position="35"/>
    </location>
</feature>